<dbReference type="PANTHER" id="PTHR30417:SF1">
    <property type="entry name" value="N-ACETYLMURAMOYL-L-ALANINE AMIDASE AMID"/>
    <property type="match status" value="1"/>
</dbReference>
<keyword evidence="7" id="KW-1185">Reference proteome</keyword>
<dbReference type="PANTHER" id="PTHR30417">
    <property type="entry name" value="N-ACETYLMURAMOYL-L-ALANINE AMIDASE AMID"/>
    <property type="match status" value="1"/>
</dbReference>
<sequence>MAYETLTQYTAACYTSGRPYGITSITIHWWDDPSRHPTFEGAISTFTSGSRRTSAHYVAEAGRVACLVDPDDRAWACGDGVGRNSGGNDRSISIECNPRQSDGDYETIGELIRDLRGVYGDLPLHPHRHWTSTDCPGTYDLDRLDRIARGSAPAESAPRPETTAPTVLEVDGSCGPLTIRRWQEVMGTSVDGKISGQLVPDCRTYWRPALVDSCVTYGGYGSELIRRVQAQLGQGQDGLLGPGTIRAIQAHLGVAQDASFGPATVRALQTRLNENRF</sequence>
<keyword evidence="4" id="KW-0961">Cell wall biogenesis/degradation</keyword>
<reference evidence="6 7" key="1">
    <citation type="journal article" date="2017" name="BMC Genomics">
        <title>Comparative genomic and phylogenomic analyses of the Bifidobacteriaceae family.</title>
        <authorList>
            <person name="Lugli G.A."/>
            <person name="Milani C."/>
            <person name="Turroni F."/>
            <person name="Duranti S."/>
            <person name="Mancabelli L."/>
            <person name="Mangifesta M."/>
            <person name="Ferrario C."/>
            <person name="Modesto M."/>
            <person name="Mattarelli P."/>
            <person name="Jiri K."/>
            <person name="van Sinderen D."/>
            <person name="Ventura M."/>
        </authorList>
    </citation>
    <scope>NUCLEOTIDE SEQUENCE [LARGE SCALE GENOMIC DNA]</scope>
    <source>
        <strain evidence="6 7">DSM 100201</strain>
    </source>
</reference>
<dbReference type="RefSeq" id="WP_094663493.1">
    <property type="nucleotide sequence ID" value="NZ_MWWV01000006.1"/>
</dbReference>
<dbReference type="InterPro" id="IPR002502">
    <property type="entry name" value="Amidase_domain"/>
</dbReference>
<evidence type="ECO:0000313" key="6">
    <source>
        <dbReference type="EMBL" id="OZG57877.1"/>
    </source>
</evidence>
<evidence type="ECO:0000313" key="7">
    <source>
        <dbReference type="Proteomes" id="UP000216444"/>
    </source>
</evidence>
<organism evidence="6 7">
    <name type="scientific">Bifidobacterium tissieri</name>
    <dbReference type="NCBI Taxonomy" id="1630162"/>
    <lineage>
        <taxon>Bacteria</taxon>
        <taxon>Bacillati</taxon>
        <taxon>Actinomycetota</taxon>
        <taxon>Actinomycetes</taxon>
        <taxon>Bifidobacteriales</taxon>
        <taxon>Bifidobacteriaceae</taxon>
        <taxon>Bifidobacterium</taxon>
    </lineage>
</organism>
<dbReference type="GO" id="GO:0009254">
    <property type="term" value="P:peptidoglycan turnover"/>
    <property type="evidence" value="ECO:0007669"/>
    <property type="project" value="TreeGrafter"/>
</dbReference>
<dbReference type="Pfam" id="PF01510">
    <property type="entry name" value="Amidase_2"/>
    <property type="match status" value="1"/>
</dbReference>
<dbReference type="GO" id="GO:0008745">
    <property type="term" value="F:N-acetylmuramoyl-L-alanine amidase activity"/>
    <property type="evidence" value="ECO:0007669"/>
    <property type="project" value="UniProtKB-EC"/>
</dbReference>
<evidence type="ECO:0000256" key="3">
    <source>
        <dbReference type="ARBA" id="ARBA00022801"/>
    </source>
</evidence>
<gene>
    <name evidence="6" type="ORF">BTIS_1118</name>
</gene>
<dbReference type="AlphaFoldDB" id="A0A261FFG9"/>
<dbReference type="InterPro" id="IPR051206">
    <property type="entry name" value="NAMLAA_amidase_2"/>
</dbReference>
<dbReference type="EC" id="3.5.1.28" evidence="2"/>
<dbReference type="InterPro" id="IPR036505">
    <property type="entry name" value="Amidase/PGRP_sf"/>
</dbReference>
<dbReference type="SMART" id="SM00644">
    <property type="entry name" value="Ami_2"/>
    <property type="match status" value="1"/>
</dbReference>
<keyword evidence="3" id="KW-0378">Hydrolase</keyword>
<dbReference type="CDD" id="cd06583">
    <property type="entry name" value="PGRP"/>
    <property type="match status" value="1"/>
</dbReference>
<comment type="catalytic activity">
    <reaction evidence="1">
        <text>Hydrolyzes the link between N-acetylmuramoyl residues and L-amino acid residues in certain cell-wall glycopeptides.</text>
        <dbReference type="EC" id="3.5.1.28"/>
    </reaction>
</comment>
<dbReference type="EMBL" id="MWWV01000006">
    <property type="protein sequence ID" value="OZG57877.1"/>
    <property type="molecule type" value="Genomic_DNA"/>
</dbReference>
<accession>A0A261FFG9</accession>
<name>A0A261FFG9_9BIFI</name>
<dbReference type="Proteomes" id="UP000216444">
    <property type="component" value="Unassembled WGS sequence"/>
</dbReference>
<evidence type="ECO:0000259" key="5">
    <source>
        <dbReference type="SMART" id="SM00644"/>
    </source>
</evidence>
<evidence type="ECO:0000256" key="4">
    <source>
        <dbReference type="ARBA" id="ARBA00023316"/>
    </source>
</evidence>
<evidence type="ECO:0000256" key="2">
    <source>
        <dbReference type="ARBA" id="ARBA00011901"/>
    </source>
</evidence>
<protein>
    <recommendedName>
        <fullName evidence="2">N-acetylmuramoyl-L-alanine amidase</fullName>
        <ecNumber evidence="2">3.5.1.28</ecNumber>
    </recommendedName>
</protein>
<proteinExistence type="predicted"/>
<dbReference type="Gene3D" id="3.40.80.10">
    <property type="entry name" value="Peptidoglycan recognition protein-like"/>
    <property type="match status" value="1"/>
</dbReference>
<dbReference type="GO" id="GO:0009253">
    <property type="term" value="P:peptidoglycan catabolic process"/>
    <property type="evidence" value="ECO:0007669"/>
    <property type="project" value="InterPro"/>
</dbReference>
<comment type="caution">
    <text evidence="6">The sequence shown here is derived from an EMBL/GenBank/DDBJ whole genome shotgun (WGS) entry which is preliminary data.</text>
</comment>
<feature type="domain" description="N-acetylmuramoyl-L-alanine amidase" evidence="5">
    <location>
        <begin position="12"/>
        <end position="137"/>
    </location>
</feature>
<dbReference type="SUPFAM" id="SSF55846">
    <property type="entry name" value="N-acetylmuramoyl-L-alanine amidase-like"/>
    <property type="match status" value="1"/>
</dbReference>
<dbReference type="GO" id="GO:0071555">
    <property type="term" value="P:cell wall organization"/>
    <property type="evidence" value="ECO:0007669"/>
    <property type="project" value="UniProtKB-KW"/>
</dbReference>
<evidence type="ECO:0000256" key="1">
    <source>
        <dbReference type="ARBA" id="ARBA00001561"/>
    </source>
</evidence>